<dbReference type="EC" id="3.2.2.-" evidence="5"/>
<proteinExistence type="inferred from homology"/>
<dbReference type="Pfam" id="PF02245">
    <property type="entry name" value="Pur_DNA_glyco"/>
    <property type="match status" value="1"/>
</dbReference>
<dbReference type="AlphaFoldDB" id="A0A2P7AP31"/>
<reference evidence="7" key="1">
    <citation type="submission" date="2017-11" db="EMBL/GenBank/DDBJ databases">
        <authorList>
            <person name="Kuznetsova I."/>
            <person name="Sazanova A."/>
            <person name="Chirak E."/>
            <person name="Safronova V."/>
            <person name="Willems A."/>
        </authorList>
    </citation>
    <scope>NUCLEOTIDE SEQUENCE [LARGE SCALE GENOMIC DNA]</scope>
    <source>
        <strain evidence="7">PEPV15</strain>
    </source>
</reference>
<dbReference type="InterPro" id="IPR003180">
    <property type="entry name" value="MPG"/>
</dbReference>
<organism evidence="6 7">
    <name type="scientific">Phyllobacterium endophyticum</name>
    <dbReference type="NCBI Taxonomy" id="1149773"/>
    <lineage>
        <taxon>Bacteria</taxon>
        <taxon>Pseudomonadati</taxon>
        <taxon>Pseudomonadota</taxon>
        <taxon>Alphaproteobacteria</taxon>
        <taxon>Hyphomicrobiales</taxon>
        <taxon>Phyllobacteriaceae</taxon>
        <taxon>Phyllobacterium</taxon>
    </lineage>
</organism>
<dbReference type="GO" id="GO:0003677">
    <property type="term" value="F:DNA binding"/>
    <property type="evidence" value="ECO:0007669"/>
    <property type="project" value="InterPro"/>
</dbReference>
<dbReference type="EMBL" id="PGGN01000004">
    <property type="protein sequence ID" value="PSH55967.1"/>
    <property type="molecule type" value="Genomic_DNA"/>
</dbReference>
<keyword evidence="7" id="KW-1185">Reference proteome</keyword>
<dbReference type="NCBIfam" id="NF002003">
    <property type="entry name" value="PRK00802.1-3"/>
    <property type="match status" value="1"/>
</dbReference>
<protein>
    <recommendedName>
        <fullName evidence="5">Putative 3-methyladenine DNA glycosylase</fullName>
        <ecNumber evidence="5">3.2.2.-</ecNumber>
    </recommendedName>
</protein>
<evidence type="ECO:0000256" key="5">
    <source>
        <dbReference type="HAMAP-Rule" id="MF_00527"/>
    </source>
</evidence>
<comment type="caution">
    <text evidence="6">The sequence shown here is derived from an EMBL/GenBank/DDBJ whole genome shotgun (WGS) entry which is preliminary data.</text>
</comment>
<gene>
    <name evidence="6" type="ORF">CU100_20225</name>
</gene>
<keyword evidence="3 5" id="KW-0378">Hydrolase</keyword>
<dbReference type="PANTHER" id="PTHR10429:SF0">
    <property type="entry name" value="DNA-3-METHYLADENINE GLYCOSYLASE"/>
    <property type="match status" value="1"/>
</dbReference>
<dbReference type="SUPFAM" id="SSF50486">
    <property type="entry name" value="FMT C-terminal domain-like"/>
    <property type="match status" value="1"/>
</dbReference>
<dbReference type="InterPro" id="IPR011034">
    <property type="entry name" value="Formyl_transferase-like_C_sf"/>
</dbReference>
<dbReference type="GO" id="GO:0003905">
    <property type="term" value="F:alkylbase DNA N-glycosylase activity"/>
    <property type="evidence" value="ECO:0007669"/>
    <property type="project" value="InterPro"/>
</dbReference>
<dbReference type="Proteomes" id="UP000241158">
    <property type="component" value="Unassembled WGS sequence"/>
</dbReference>
<dbReference type="CDD" id="cd00540">
    <property type="entry name" value="AAG"/>
    <property type="match status" value="1"/>
</dbReference>
<dbReference type="InterPro" id="IPR036995">
    <property type="entry name" value="MPG_sf"/>
</dbReference>
<evidence type="ECO:0000256" key="3">
    <source>
        <dbReference type="ARBA" id="ARBA00022801"/>
    </source>
</evidence>
<evidence type="ECO:0000313" key="6">
    <source>
        <dbReference type="EMBL" id="PSH55967.1"/>
    </source>
</evidence>
<dbReference type="HAMAP" id="MF_00527">
    <property type="entry name" value="3MGH"/>
    <property type="match status" value="1"/>
</dbReference>
<evidence type="ECO:0000256" key="2">
    <source>
        <dbReference type="ARBA" id="ARBA00022763"/>
    </source>
</evidence>
<dbReference type="GO" id="GO:0006284">
    <property type="term" value="P:base-excision repair"/>
    <property type="evidence" value="ECO:0007669"/>
    <property type="project" value="InterPro"/>
</dbReference>
<name>A0A2P7AP31_9HYPH</name>
<comment type="similarity">
    <text evidence="1 5">Belongs to the DNA glycosylase MPG family.</text>
</comment>
<evidence type="ECO:0000256" key="4">
    <source>
        <dbReference type="ARBA" id="ARBA00023204"/>
    </source>
</evidence>
<keyword evidence="4 5" id="KW-0234">DNA repair</keyword>
<evidence type="ECO:0000256" key="1">
    <source>
        <dbReference type="ARBA" id="ARBA00009232"/>
    </source>
</evidence>
<dbReference type="PANTHER" id="PTHR10429">
    <property type="entry name" value="DNA-3-METHYLADENINE GLYCOSYLASE"/>
    <property type="match status" value="1"/>
</dbReference>
<accession>A0A2P7AP31</accession>
<dbReference type="Gene3D" id="3.10.300.10">
    <property type="entry name" value="Methylpurine-DNA glycosylase (MPG)"/>
    <property type="match status" value="1"/>
</dbReference>
<keyword evidence="2 5" id="KW-0227">DNA damage</keyword>
<dbReference type="NCBIfam" id="TIGR00567">
    <property type="entry name" value="3mg"/>
    <property type="match status" value="1"/>
</dbReference>
<sequence length="205" mass="22651">MIEFFERSPDLVARDLIGMRLMVHGIGGTIVETEAYASDDPASHSFRGPTLANRSMFGPAAHAYVYRSYGIHWCLNFVCYPGSAVLIRALQPELGLDAMKLRRLTEDVRLLCSGPGKLAQALAIDRSYDGLSLLSPPFTLEARAEVVEIATGVRIGISKAPATPWRFGLRNSPFLSRRFASSDDAMERRQAQKRLIKPGNVRSDL</sequence>
<dbReference type="OrthoDB" id="9794313at2"/>
<evidence type="ECO:0000313" key="7">
    <source>
        <dbReference type="Proteomes" id="UP000241158"/>
    </source>
</evidence>